<dbReference type="Gene3D" id="3.40.50.150">
    <property type="entry name" value="Vaccinia Virus protein VP39"/>
    <property type="match status" value="1"/>
</dbReference>
<organism evidence="1 2">
    <name type="scientific">candidate division WWE3 bacterium CG_4_10_14_0_2_um_filter_41_14</name>
    <dbReference type="NCBI Taxonomy" id="1975072"/>
    <lineage>
        <taxon>Bacteria</taxon>
        <taxon>Katanobacteria</taxon>
    </lineage>
</organism>
<dbReference type="GO" id="GO:0032259">
    <property type="term" value="P:methylation"/>
    <property type="evidence" value="ECO:0007669"/>
    <property type="project" value="UniProtKB-KW"/>
</dbReference>
<accession>A0A2M7TJ95</accession>
<gene>
    <name evidence="1" type="ORF">COY32_03055</name>
</gene>
<comment type="caution">
    <text evidence="1">The sequence shown here is derived from an EMBL/GenBank/DDBJ whole genome shotgun (WGS) entry which is preliminary data.</text>
</comment>
<keyword evidence="1" id="KW-0808">Transferase</keyword>
<name>A0A2M7TJ95_UNCKA</name>
<protein>
    <submittedName>
        <fullName evidence="1">SAM-dependent methyltransferase</fullName>
    </submittedName>
</protein>
<dbReference type="EMBL" id="PFNL01000092">
    <property type="protein sequence ID" value="PIZ46565.1"/>
    <property type="molecule type" value="Genomic_DNA"/>
</dbReference>
<reference evidence="2" key="1">
    <citation type="submission" date="2017-09" db="EMBL/GenBank/DDBJ databases">
        <title>Depth-based differentiation of microbial function through sediment-hosted aquifers and enrichment of novel symbionts in the deep terrestrial subsurface.</title>
        <authorList>
            <person name="Probst A.J."/>
            <person name="Ladd B."/>
            <person name="Jarett J.K."/>
            <person name="Geller-Mcgrath D.E."/>
            <person name="Sieber C.M.K."/>
            <person name="Emerson J.B."/>
            <person name="Anantharaman K."/>
            <person name="Thomas B.C."/>
            <person name="Malmstrom R."/>
            <person name="Stieglmeier M."/>
            <person name="Klingl A."/>
            <person name="Woyke T."/>
            <person name="Ryan C.M."/>
            <person name="Banfield J.F."/>
        </authorList>
    </citation>
    <scope>NUCLEOTIDE SEQUENCE [LARGE SCALE GENOMIC DNA]</scope>
</reference>
<dbReference type="Proteomes" id="UP000228920">
    <property type="component" value="Unassembled WGS sequence"/>
</dbReference>
<proteinExistence type="predicted"/>
<sequence>MMIDNHPSSFRDPSGFIFQKDDHIYRCVNQRYSNEYDTLMNSGLYEELTSRSLLIPHQEVAFTEEFSHQYKIIQPGFIEFISYPYEWSFSQLKDAALVTLEIQMTAMKFGMSLKDATAYNVQFHKGKPVFVDTLSFEILEEKPWVAYKQFCQHFLGPLLLMKHIDPGVHKILTEYLDGIPLQVLSRMLPLKTWTNIGTLIHIHLHARSQNKYAHVHSDEIKQKTTQSMSYNQLLGFITSLKSAVTSCKLHDVKTEWGDYYNFHNYSKRGFQHKKQPISEYVDQVQPHSVLDIGGNVGEFSKILTDKATLVINTDIDPLAVEANYQEIKKTNISNMVVMMNDITNPPSGIGLLNQERESFLDRVHGVDLVMALALIHHLAISNNIPFKNIARMFSTISENLIIEFVPKSDSHVKTLLQTRADIFDSYNKESFEKNFGSFYEIIKTTNITESERFLYLMKRK</sequence>
<evidence type="ECO:0000313" key="1">
    <source>
        <dbReference type="EMBL" id="PIZ46565.1"/>
    </source>
</evidence>
<dbReference type="GO" id="GO:0008168">
    <property type="term" value="F:methyltransferase activity"/>
    <property type="evidence" value="ECO:0007669"/>
    <property type="project" value="UniProtKB-KW"/>
</dbReference>
<keyword evidence="1" id="KW-0489">Methyltransferase</keyword>
<dbReference type="SUPFAM" id="SSF53335">
    <property type="entry name" value="S-adenosyl-L-methionine-dependent methyltransferases"/>
    <property type="match status" value="1"/>
</dbReference>
<dbReference type="AlphaFoldDB" id="A0A2M7TJ95"/>
<dbReference type="InterPro" id="IPR029063">
    <property type="entry name" value="SAM-dependent_MTases_sf"/>
</dbReference>
<evidence type="ECO:0000313" key="2">
    <source>
        <dbReference type="Proteomes" id="UP000228920"/>
    </source>
</evidence>